<dbReference type="OrthoDB" id="9807095at2"/>
<feature type="coiled-coil region" evidence="3">
    <location>
        <begin position="614"/>
        <end position="648"/>
    </location>
</feature>
<name>A0A1B1YFI0_THEST</name>
<dbReference type="Proteomes" id="UP000092971">
    <property type="component" value="Chromosome"/>
</dbReference>
<organism evidence="6 7">
    <name type="scientific">Thermoclostridium stercorarium subsp. thermolacticum DSM 2910</name>
    <dbReference type="NCBI Taxonomy" id="1121336"/>
    <lineage>
        <taxon>Bacteria</taxon>
        <taxon>Bacillati</taxon>
        <taxon>Bacillota</taxon>
        <taxon>Clostridia</taxon>
        <taxon>Eubacteriales</taxon>
        <taxon>Oscillospiraceae</taxon>
        <taxon>Thermoclostridium</taxon>
    </lineage>
</organism>
<accession>A0A1B1YFI0</accession>
<sequence length="698" mass="78055">MSELSKIFGSNVFTDAVMREKLPTAVYDAFRNIIDNNLTLDPNLAEIVAGAMKEWAMERGATHYCHWFQPMTGLTAEKHNSFISTSKEGKIITEFSGKDLIKGESDASSFPNGGIRATFEARGYTAWDFTSPAFVKDKTLYIPTAFCSYSGEALDKKTPLLRSMDALNREGLRVLRALGNKTARKVIAYVGAEQEYFLIDRELFMKRKDLIFTGRTLFGARPPKGQEMGDQYYASIKTRVLNFMQDLDVELWKLGIPGKTRHNEAAPAQHEIAPIYNVVNVAADQNQLMMEVMKKVAARHGLACLLHEKPFAGVNGSGKHNNWSIGTDDGVNLLDPGPEPHKNTIFLLFLAAIIKAIDVYGDVIRSSAANAGNDYRLGAHEAPPAIVSVFLGDQLTDIIDQIEKEGEAKKSICSTKLEMGASALPVFARDITDRNRTSPIAFTGNKFEFRMVGSSASIAGPNFIINTAVADILHDVADRLEASGNPEEEAKKIIREYFHEHKRVIFNGDNYSEEWVKEAERRGLHNITNFVDAKRTLIAEKNIRMFARMGVLSEKECLSRYEILMENYNKTIKIEALTAIDMVERDILPAVYRYIKEIAECINQVRATGIHIILEKREKLLKDLSTLAVSAEEKVAKLKEAVNEASSIGDVTAQGIAYRDKVIPVMQSLREDIDTLETMVDSKYWPIPTYGEMFFGME</sequence>
<dbReference type="SMART" id="SM01230">
    <property type="entry name" value="Gln-synt_C"/>
    <property type="match status" value="1"/>
</dbReference>
<dbReference type="PROSITE" id="PS51986">
    <property type="entry name" value="GS_BETA_GRASP"/>
    <property type="match status" value="1"/>
</dbReference>
<evidence type="ECO:0000259" key="4">
    <source>
        <dbReference type="PROSITE" id="PS51986"/>
    </source>
</evidence>
<dbReference type="AlphaFoldDB" id="A0A1B1YFI0"/>
<dbReference type="InterPro" id="IPR027303">
    <property type="entry name" value="Gln_synth_gly_rich_site"/>
</dbReference>
<feature type="domain" description="GS beta-grasp" evidence="4">
    <location>
        <begin position="62"/>
        <end position="151"/>
    </location>
</feature>
<dbReference type="PANTHER" id="PTHR42974">
    <property type="entry name" value="GLUTAMINE SYNTHETASE"/>
    <property type="match status" value="1"/>
</dbReference>
<gene>
    <name evidence="6" type="ORF">CSTERTH_11015</name>
</gene>
<dbReference type="Gene3D" id="3.30.590.10">
    <property type="entry name" value="Glutamine synthetase/guanido kinase, catalytic domain"/>
    <property type="match status" value="1"/>
</dbReference>
<dbReference type="InterPro" id="IPR008147">
    <property type="entry name" value="Gln_synt_N"/>
</dbReference>
<dbReference type="SUPFAM" id="SSF55931">
    <property type="entry name" value="Glutamine synthetase/guanido kinase"/>
    <property type="match status" value="1"/>
</dbReference>
<comment type="similarity">
    <text evidence="1 2">Belongs to the glutamine synthetase family.</text>
</comment>
<evidence type="ECO:0000256" key="2">
    <source>
        <dbReference type="RuleBase" id="RU000384"/>
    </source>
</evidence>
<dbReference type="GO" id="GO:0006542">
    <property type="term" value="P:glutamine biosynthetic process"/>
    <property type="evidence" value="ECO:0007669"/>
    <property type="project" value="InterPro"/>
</dbReference>
<dbReference type="Pfam" id="PF00120">
    <property type="entry name" value="Gln-synt_C"/>
    <property type="match status" value="1"/>
</dbReference>
<evidence type="ECO:0000313" key="7">
    <source>
        <dbReference type="Proteomes" id="UP000092971"/>
    </source>
</evidence>
<dbReference type="PROSITE" id="PS51987">
    <property type="entry name" value="GS_CATALYTIC"/>
    <property type="match status" value="1"/>
</dbReference>
<feature type="domain" description="GS catalytic" evidence="5">
    <location>
        <begin position="156"/>
        <end position="587"/>
    </location>
</feature>
<dbReference type="Pfam" id="PF12437">
    <property type="entry name" value="GSIII_N"/>
    <property type="match status" value="1"/>
</dbReference>
<evidence type="ECO:0000256" key="1">
    <source>
        <dbReference type="PROSITE-ProRule" id="PRU01330"/>
    </source>
</evidence>
<dbReference type="InterPro" id="IPR052725">
    <property type="entry name" value="GS_Type-3"/>
</dbReference>
<dbReference type="Pfam" id="PF18318">
    <property type="entry name" value="Gln-synt_C-ter"/>
    <property type="match status" value="1"/>
</dbReference>
<dbReference type="Gene3D" id="1.20.120.1560">
    <property type="match status" value="1"/>
</dbReference>
<dbReference type="GO" id="GO:0004356">
    <property type="term" value="F:glutamine synthetase activity"/>
    <property type="evidence" value="ECO:0007669"/>
    <property type="project" value="InterPro"/>
</dbReference>
<protein>
    <submittedName>
        <fullName evidence="6">Glutamine synthetase</fullName>
    </submittedName>
</protein>
<reference evidence="6 7" key="1">
    <citation type="submission" date="2016-02" db="EMBL/GenBank/DDBJ databases">
        <title>Comparison of Clostridium stercorarium subspecies using comparative genomics and transcriptomics.</title>
        <authorList>
            <person name="Schellenberg J."/>
            <person name="Thallinger G."/>
            <person name="Levin D.B."/>
            <person name="Zhang X."/>
            <person name="Alvare G."/>
            <person name="Fristensky B."/>
            <person name="Sparling R."/>
        </authorList>
    </citation>
    <scope>NUCLEOTIDE SEQUENCE [LARGE SCALE GENOMIC DNA]</scope>
    <source>
        <strain evidence="6 7">DSM 2910</strain>
    </source>
</reference>
<dbReference type="InterPro" id="IPR040577">
    <property type="entry name" value="Gln-synt_C"/>
</dbReference>
<dbReference type="PROSITE" id="PS00181">
    <property type="entry name" value="GLNA_ATP"/>
    <property type="match status" value="1"/>
</dbReference>
<proteinExistence type="inferred from homology"/>
<evidence type="ECO:0000259" key="5">
    <source>
        <dbReference type="PROSITE" id="PS51987"/>
    </source>
</evidence>
<dbReference type="RefSeq" id="WP_065821052.1">
    <property type="nucleotide sequence ID" value="NZ_CP014672.1"/>
</dbReference>
<dbReference type="PANTHER" id="PTHR42974:SF1">
    <property type="entry name" value="TYPE-3 GLUTAMINE SYNTHETASE"/>
    <property type="match status" value="1"/>
</dbReference>
<dbReference type="EMBL" id="CP014672">
    <property type="protein sequence ID" value="ANW99522.1"/>
    <property type="molecule type" value="Genomic_DNA"/>
</dbReference>
<evidence type="ECO:0000256" key="3">
    <source>
        <dbReference type="SAM" id="Coils"/>
    </source>
</evidence>
<dbReference type="InterPro" id="IPR008146">
    <property type="entry name" value="Gln_synth_cat_dom"/>
</dbReference>
<keyword evidence="3" id="KW-0175">Coiled coil</keyword>
<dbReference type="InterPro" id="IPR022147">
    <property type="entry name" value="GSIII_N"/>
</dbReference>
<evidence type="ECO:0000313" key="6">
    <source>
        <dbReference type="EMBL" id="ANW99522.1"/>
    </source>
</evidence>
<dbReference type="InterPro" id="IPR014746">
    <property type="entry name" value="Gln_synth/guanido_kin_cat_dom"/>
</dbReference>